<dbReference type="VEuPathDB" id="FungiDB:KRP23_11480"/>
<feature type="region of interest" description="Disordered" evidence="1">
    <location>
        <begin position="78"/>
        <end position="151"/>
    </location>
</feature>
<dbReference type="OMA" id="MEEIRCS"/>
<dbReference type="EnsemblProtists" id="Phyra95833">
    <property type="protein sequence ID" value="Phyra95833"/>
    <property type="gene ID" value="Phyra95833"/>
</dbReference>
<evidence type="ECO:0000256" key="1">
    <source>
        <dbReference type="SAM" id="MobiDB-lite"/>
    </source>
</evidence>
<proteinExistence type="predicted"/>
<dbReference type="InParanoid" id="H3HD52"/>
<feature type="compositionally biased region" description="Basic and acidic residues" evidence="1">
    <location>
        <begin position="280"/>
        <end position="300"/>
    </location>
</feature>
<evidence type="ECO:0000313" key="3">
    <source>
        <dbReference type="Proteomes" id="UP000005238"/>
    </source>
</evidence>
<organism evidence="2 3">
    <name type="scientific">Phytophthora ramorum</name>
    <name type="common">Sudden oak death agent</name>
    <dbReference type="NCBI Taxonomy" id="164328"/>
    <lineage>
        <taxon>Eukaryota</taxon>
        <taxon>Sar</taxon>
        <taxon>Stramenopiles</taxon>
        <taxon>Oomycota</taxon>
        <taxon>Peronosporomycetes</taxon>
        <taxon>Peronosporales</taxon>
        <taxon>Peronosporaceae</taxon>
        <taxon>Phytophthora</taxon>
    </lineage>
</organism>
<feature type="region of interest" description="Disordered" evidence="1">
    <location>
        <begin position="240"/>
        <end position="315"/>
    </location>
</feature>
<reference evidence="2" key="2">
    <citation type="submission" date="2015-06" db="UniProtKB">
        <authorList>
            <consortium name="EnsemblProtists"/>
        </authorList>
    </citation>
    <scope>IDENTIFICATION</scope>
    <source>
        <strain evidence="2">Pr102</strain>
    </source>
</reference>
<dbReference type="AlphaFoldDB" id="H3HD52"/>
<dbReference type="Proteomes" id="UP000005238">
    <property type="component" value="Unassembled WGS sequence"/>
</dbReference>
<name>H3HD52_PHYRM</name>
<dbReference type="EMBL" id="DS566050">
    <property type="status" value="NOT_ANNOTATED_CDS"/>
    <property type="molecule type" value="Genomic_DNA"/>
</dbReference>
<accession>H3HD52</accession>
<reference evidence="3" key="1">
    <citation type="journal article" date="2006" name="Science">
        <title>Phytophthora genome sequences uncover evolutionary origins and mechanisms of pathogenesis.</title>
        <authorList>
            <person name="Tyler B.M."/>
            <person name="Tripathy S."/>
            <person name="Zhang X."/>
            <person name="Dehal P."/>
            <person name="Jiang R.H."/>
            <person name="Aerts A."/>
            <person name="Arredondo F.D."/>
            <person name="Baxter L."/>
            <person name="Bensasson D."/>
            <person name="Beynon J.L."/>
            <person name="Chapman J."/>
            <person name="Damasceno C.M."/>
            <person name="Dorrance A.E."/>
            <person name="Dou D."/>
            <person name="Dickerman A.W."/>
            <person name="Dubchak I.L."/>
            <person name="Garbelotto M."/>
            <person name="Gijzen M."/>
            <person name="Gordon S.G."/>
            <person name="Govers F."/>
            <person name="Grunwald N.J."/>
            <person name="Huang W."/>
            <person name="Ivors K.L."/>
            <person name="Jones R.W."/>
            <person name="Kamoun S."/>
            <person name="Krampis K."/>
            <person name="Lamour K.H."/>
            <person name="Lee M.K."/>
            <person name="McDonald W.H."/>
            <person name="Medina M."/>
            <person name="Meijer H.J."/>
            <person name="Nordberg E.K."/>
            <person name="Maclean D.J."/>
            <person name="Ospina-Giraldo M.D."/>
            <person name="Morris P.F."/>
            <person name="Phuntumart V."/>
            <person name="Putnam N.H."/>
            <person name="Rash S."/>
            <person name="Rose J.K."/>
            <person name="Sakihama Y."/>
            <person name="Salamov A.A."/>
            <person name="Savidor A."/>
            <person name="Scheuring C.F."/>
            <person name="Smith B.M."/>
            <person name="Sobral B.W."/>
            <person name="Terry A."/>
            <person name="Torto-Alalibo T.A."/>
            <person name="Win J."/>
            <person name="Xu Z."/>
            <person name="Zhang H."/>
            <person name="Grigoriev I.V."/>
            <person name="Rokhsar D.S."/>
            <person name="Boore J.L."/>
        </authorList>
    </citation>
    <scope>NUCLEOTIDE SEQUENCE [LARGE SCALE GENOMIC DNA]</scope>
    <source>
        <strain evidence="3">Pr102</strain>
    </source>
</reference>
<feature type="compositionally biased region" description="Polar residues" evidence="1">
    <location>
        <begin position="131"/>
        <end position="142"/>
    </location>
</feature>
<dbReference type="HOGENOM" id="CLU_892741_0_0_1"/>
<protein>
    <submittedName>
        <fullName evidence="2">Uncharacterized protein</fullName>
    </submittedName>
</protein>
<keyword evidence="3" id="KW-1185">Reference proteome</keyword>
<feature type="region of interest" description="Disordered" evidence="1">
    <location>
        <begin position="168"/>
        <end position="217"/>
    </location>
</feature>
<dbReference type="VEuPathDB" id="FungiDB:KRP22_8600"/>
<evidence type="ECO:0000313" key="2">
    <source>
        <dbReference type="EnsemblProtists" id="Phyra95833"/>
    </source>
</evidence>
<dbReference type="eggNOG" id="ENOG502T1BS">
    <property type="taxonomic scope" value="Eukaryota"/>
</dbReference>
<sequence>MTDLREDLYAFRKQMREVFIRVEDMVDVHRSFFKADPSTGSPVFNDELHQESEQLANEAFKQLTDLRRHFTRLAKDFQRSEEPHTQVLDDDDASLKDSEVPGDNDSDVQDLISIASSSNDGASTREHSPSIRGSSQDNNADPSSPVVADSVRSTASTYLTSQLHSRWRDDADSVAPSDSATFGTRTRDRSSSIVSDASSLPDLPSGSFSAKCSEPSDTDSIFKGFDKRMEEIRCSLNAIASGKTPHGNSAATPPKFSQRGAGSPIRAMLDATRSRSTRSTLREASRISSLDFRRLDHEDGNSDGGKAGRGGSREAELRHLLQELNQVNASNEDD</sequence>